<dbReference type="SUPFAM" id="SSF55729">
    <property type="entry name" value="Acyl-CoA N-acyltransferases (Nat)"/>
    <property type="match status" value="1"/>
</dbReference>
<keyword evidence="5" id="KW-1185">Reference proteome</keyword>
<dbReference type="Proteomes" id="UP000324536">
    <property type="component" value="Chromosome"/>
</dbReference>
<dbReference type="OrthoDB" id="9775804at2"/>
<dbReference type="PROSITE" id="PS51186">
    <property type="entry name" value="GNAT"/>
    <property type="match status" value="1"/>
</dbReference>
<name>A0A5C1YQR5_9PROT</name>
<sequence>MSACVVRRLETSETVSAYRVISQLRTLDEDAFVRAVHRQMFAGYELVGAFLAGRLVGVMGTRPVHTLARGAFLHIDDLVVDETHRGQGIGRALIAFAEQDARSREMSALFLDSRDIAVPFYENLGFGLYKSPSMRKPVSRG</sequence>
<dbReference type="KEGG" id="acek:FLP30_07290"/>
<organism evidence="4 5">
    <name type="scientific">Acetobacter vaccinii</name>
    <dbReference type="NCBI Taxonomy" id="2592655"/>
    <lineage>
        <taxon>Bacteria</taxon>
        <taxon>Pseudomonadati</taxon>
        <taxon>Pseudomonadota</taxon>
        <taxon>Alphaproteobacteria</taxon>
        <taxon>Acetobacterales</taxon>
        <taxon>Acetobacteraceae</taxon>
        <taxon>Acetobacter</taxon>
    </lineage>
</organism>
<dbReference type="InterPro" id="IPR050832">
    <property type="entry name" value="Bact_Acetyltransf"/>
</dbReference>
<accession>A0A5C1YQR5</accession>
<dbReference type="AlphaFoldDB" id="A0A5C1YQR5"/>
<proteinExistence type="predicted"/>
<dbReference type="RefSeq" id="WP_149279226.1">
    <property type="nucleotide sequence ID" value="NZ_CP043506.1"/>
</dbReference>
<dbReference type="InterPro" id="IPR000182">
    <property type="entry name" value="GNAT_dom"/>
</dbReference>
<protein>
    <submittedName>
        <fullName evidence="4">GNAT family N-acetyltransferase</fullName>
    </submittedName>
</protein>
<evidence type="ECO:0000313" key="4">
    <source>
        <dbReference type="EMBL" id="QEO17549.1"/>
    </source>
</evidence>
<evidence type="ECO:0000313" key="5">
    <source>
        <dbReference type="Proteomes" id="UP000324536"/>
    </source>
</evidence>
<reference evidence="4 5" key="1">
    <citation type="submission" date="2019-09" db="EMBL/GenBank/DDBJ databases">
        <title>Genome sequencing of strain KACC 21233.</title>
        <authorList>
            <person name="Heo J."/>
            <person name="Kim S.-J."/>
            <person name="Kim J.-S."/>
            <person name="Hong S.-B."/>
            <person name="Kwon S.-W."/>
        </authorList>
    </citation>
    <scope>NUCLEOTIDE SEQUENCE [LARGE SCALE GENOMIC DNA]</scope>
    <source>
        <strain evidence="4 5">KACC 21233</strain>
    </source>
</reference>
<dbReference type="EMBL" id="CP043506">
    <property type="protein sequence ID" value="QEO17549.1"/>
    <property type="molecule type" value="Genomic_DNA"/>
</dbReference>
<evidence type="ECO:0000259" key="3">
    <source>
        <dbReference type="PROSITE" id="PS51186"/>
    </source>
</evidence>
<gene>
    <name evidence="4" type="ORF">FLP30_07290</name>
</gene>
<evidence type="ECO:0000256" key="1">
    <source>
        <dbReference type="ARBA" id="ARBA00022679"/>
    </source>
</evidence>
<keyword evidence="2" id="KW-0012">Acyltransferase</keyword>
<dbReference type="CDD" id="cd04301">
    <property type="entry name" value="NAT_SF"/>
    <property type="match status" value="1"/>
</dbReference>
<feature type="domain" description="N-acetyltransferase" evidence="3">
    <location>
        <begin position="4"/>
        <end position="141"/>
    </location>
</feature>
<dbReference type="Pfam" id="PF00583">
    <property type="entry name" value="Acetyltransf_1"/>
    <property type="match status" value="1"/>
</dbReference>
<dbReference type="InterPro" id="IPR016181">
    <property type="entry name" value="Acyl_CoA_acyltransferase"/>
</dbReference>
<keyword evidence="1 4" id="KW-0808">Transferase</keyword>
<dbReference type="Gene3D" id="3.40.630.30">
    <property type="match status" value="1"/>
</dbReference>
<evidence type="ECO:0000256" key="2">
    <source>
        <dbReference type="ARBA" id="ARBA00023315"/>
    </source>
</evidence>
<dbReference type="PANTHER" id="PTHR43877">
    <property type="entry name" value="AMINOALKYLPHOSPHONATE N-ACETYLTRANSFERASE-RELATED-RELATED"/>
    <property type="match status" value="1"/>
</dbReference>
<dbReference type="GO" id="GO:0016747">
    <property type="term" value="F:acyltransferase activity, transferring groups other than amino-acyl groups"/>
    <property type="evidence" value="ECO:0007669"/>
    <property type="project" value="InterPro"/>
</dbReference>